<reference evidence="1" key="1">
    <citation type="submission" date="2021-02" db="EMBL/GenBank/DDBJ databases">
        <authorList>
            <person name="Nowell W R."/>
        </authorList>
    </citation>
    <scope>NUCLEOTIDE SEQUENCE</scope>
</reference>
<dbReference type="PANTHER" id="PTHR34759">
    <property type="entry name" value="SPERMATOGENESIS-ASSOCIATED PROTEIN 48"/>
    <property type="match status" value="1"/>
</dbReference>
<dbReference type="EMBL" id="CAJOBJ010004778">
    <property type="protein sequence ID" value="CAF4011084.1"/>
    <property type="molecule type" value="Genomic_DNA"/>
</dbReference>
<dbReference type="OrthoDB" id="5983862at2759"/>
<protein>
    <submittedName>
        <fullName evidence="1">Uncharacterized protein</fullName>
    </submittedName>
</protein>
<organism evidence="1 3">
    <name type="scientific">Rotaria magnacalcarata</name>
    <dbReference type="NCBI Taxonomy" id="392030"/>
    <lineage>
        <taxon>Eukaryota</taxon>
        <taxon>Metazoa</taxon>
        <taxon>Spiralia</taxon>
        <taxon>Gnathifera</taxon>
        <taxon>Rotifera</taxon>
        <taxon>Eurotatoria</taxon>
        <taxon>Bdelloidea</taxon>
        <taxon>Philodinida</taxon>
        <taxon>Philodinidae</taxon>
        <taxon>Rotaria</taxon>
    </lineage>
</organism>
<evidence type="ECO:0000313" key="1">
    <source>
        <dbReference type="EMBL" id="CAF1511922.1"/>
    </source>
</evidence>
<dbReference type="AlphaFoldDB" id="A0A815TR60"/>
<dbReference type="Pfam" id="PF15073">
    <property type="entry name" value="SPATA48"/>
    <property type="match status" value="1"/>
</dbReference>
<dbReference type="PANTHER" id="PTHR34759:SF1">
    <property type="entry name" value="SPERMATOGENESIS-ASSOCIATED PROTEIN 48"/>
    <property type="match status" value="1"/>
</dbReference>
<evidence type="ECO:0000313" key="3">
    <source>
        <dbReference type="Proteomes" id="UP000663834"/>
    </source>
</evidence>
<dbReference type="Proteomes" id="UP000663834">
    <property type="component" value="Unassembled WGS sequence"/>
</dbReference>
<evidence type="ECO:0000313" key="2">
    <source>
        <dbReference type="EMBL" id="CAF4011084.1"/>
    </source>
</evidence>
<dbReference type="EMBL" id="CAJNOW010007363">
    <property type="protein sequence ID" value="CAF1511922.1"/>
    <property type="molecule type" value="Genomic_DNA"/>
</dbReference>
<name>A0A815TR60_9BILA</name>
<sequence>MNQIVASQPYVIENSVHLTRPGFDSFLQSDANDDPRIVDKHQAKRVYRLQGIPNVNTSFHLDTSDIDYETHGQFESNLRKQIDQSSAQPSKAVYHAPTDLSNESLAKFSFGNSRLDPQYLVPSQLTTVRNHPAALSILRHEKGPDHEIVPRFTDRLVSDRVIRARLGPGGALNPEEDCRQAVEYLQSQYLSYSEPNLAYSPRQKQQQQQQQQSIMNELKRDELARQYMYTSVQQASYDDVPWDSKLPPKLPVPLASLEAYGSGPSFKPRRRPIRYDTRNLKILDWDRTEPRHANYGRKPFNNVAPLTRAQQIPGYSGSIGGYNLQDIDNPEIAYEPYTVVRTEQPKFSMSPRKANIPFYTGQTHWTKLDPVSHYDQSGHGYTTTAAFHKSLPLDNSSYRHSDLNGSLSRIVTTVMPQNPFNQIDASSTTVNASLDSRSHHAIRPLLGKRLLPLKDNTKTEEQIVNNQVTN</sequence>
<dbReference type="InterPro" id="IPR027867">
    <property type="entry name" value="SPATA48"/>
</dbReference>
<gene>
    <name evidence="2" type="ORF">GIL414_LOCUS12312</name>
    <name evidence="1" type="ORF">KQP761_LOCUS15207</name>
</gene>
<comment type="caution">
    <text evidence="1">The sequence shown here is derived from an EMBL/GenBank/DDBJ whole genome shotgun (WGS) entry which is preliminary data.</text>
</comment>
<dbReference type="Proteomes" id="UP000681720">
    <property type="component" value="Unassembled WGS sequence"/>
</dbReference>
<accession>A0A815TR60</accession>
<proteinExistence type="predicted"/>